<comment type="caution">
    <text evidence="1">The sequence shown here is derived from an EMBL/GenBank/DDBJ whole genome shotgun (WGS) entry which is preliminary data.</text>
</comment>
<evidence type="ECO:0000313" key="2">
    <source>
        <dbReference type="Proteomes" id="UP000076962"/>
    </source>
</evidence>
<dbReference type="AlphaFoldDB" id="A0A176S5I2"/>
<keyword evidence="2" id="KW-1185">Reference proteome</keyword>
<name>A0A176S5I2_9GAMM</name>
<proteinExistence type="predicted"/>
<accession>A0A176S5I2</accession>
<dbReference type="EMBL" id="LUTY01000544">
    <property type="protein sequence ID" value="OAD23119.1"/>
    <property type="molecule type" value="Genomic_DNA"/>
</dbReference>
<evidence type="ECO:0000313" key="1">
    <source>
        <dbReference type="EMBL" id="OAD23119.1"/>
    </source>
</evidence>
<dbReference type="Proteomes" id="UP000076962">
    <property type="component" value="Unassembled WGS sequence"/>
</dbReference>
<gene>
    <name evidence="1" type="ORF">THIOM_001054</name>
</gene>
<protein>
    <submittedName>
        <fullName evidence="1">Uncharacterized protein</fullName>
    </submittedName>
</protein>
<reference evidence="1 2" key="1">
    <citation type="submission" date="2016-05" db="EMBL/GenBank/DDBJ databases">
        <title>Single-cell genome of chain-forming Candidatus Thiomargarita nelsonii and comparison to other large sulfur-oxidizing bacteria.</title>
        <authorList>
            <person name="Winkel M."/>
            <person name="Salman V."/>
            <person name="Woyke T."/>
            <person name="Schulz-Vogt H."/>
            <person name="Richter M."/>
            <person name="Flood B."/>
            <person name="Bailey J."/>
            <person name="Amann R."/>
            <person name="Mussmann M."/>
        </authorList>
    </citation>
    <scope>NUCLEOTIDE SEQUENCE [LARGE SCALE GENOMIC DNA]</scope>
    <source>
        <strain evidence="1 2">THI036</strain>
    </source>
</reference>
<organism evidence="1 2">
    <name type="scientific">Candidatus Thiomargarita nelsonii</name>
    <dbReference type="NCBI Taxonomy" id="1003181"/>
    <lineage>
        <taxon>Bacteria</taxon>
        <taxon>Pseudomonadati</taxon>
        <taxon>Pseudomonadota</taxon>
        <taxon>Gammaproteobacteria</taxon>
        <taxon>Thiotrichales</taxon>
        <taxon>Thiotrichaceae</taxon>
        <taxon>Thiomargarita</taxon>
    </lineage>
</organism>
<sequence>MVYPFLYLILVVIDFSVINHSSKFANACNRLPICLRVPIHSPKYLALNKSVPKAKDK</sequence>